<dbReference type="EMBL" id="LATX01002244">
    <property type="protein sequence ID" value="KTB32218.1"/>
    <property type="molecule type" value="Genomic_DNA"/>
</dbReference>
<accession>A0A0W0F7A2</accession>
<proteinExistence type="predicted"/>
<evidence type="ECO:0000313" key="2">
    <source>
        <dbReference type="Proteomes" id="UP000054988"/>
    </source>
</evidence>
<name>A0A0W0F7A2_MONRR</name>
<comment type="caution">
    <text evidence="1">The sequence shown here is derived from an EMBL/GenBank/DDBJ whole genome shotgun (WGS) entry which is preliminary data.</text>
</comment>
<protein>
    <submittedName>
        <fullName evidence="1">Uncharacterized protein</fullName>
    </submittedName>
</protein>
<evidence type="ECO:0000313" key="1">
    <source>
        <dbReference type="EMBL" id="KTB32218.1"/>
    </source>
</evidence>
<organism evidence="1 2">
    <name type="scientific">Moniliophthora roreri</name>
    <name type="common">Frosty pod rot fungus</name>
    <name type="synonym">Monilia roreri</name>
    <dbReference type="NCBI Taxonomy" id="221103"/>
    <lineage>
        <taxon>Eukaryota</taxon>
        <taxon>Fungi</taxon>
        <taxon>Dikarya</taxon>
        <taxon>Basidiomycota</taxon>
        <taxon>Agaricomycotina</taxon>
        <taxon>Agaricomycetes</taxon>
        <taxon>Agaricomycetidae</taxon>
        <taxon>Agaricales</taxon>
        <taxon>Marasmiineae</taxon>
        <taxon>Marasmiaceae</taxon>
        <taxon>Moniliophthora</taxon>
    </lineage>
</organism>
<reference evidence="1 2" key="1">
    <citation type="submission" date="2015-12" db="EMBL/GenBank/DDBJ databases">
        <title>Draft genome sequence of Moniliophthora roreri, the causal agent of frosty pod rot of cacao.</title>
        <authorList>
            <person name="Aime M.C."/>
            <person name="Diaz-Valderrama J.R."/>
            <person name="Kijpornyongpan T."/>
            <person name="Phillips-Mora W."/>
        </authorList>
    </citation>
    <scope>NUCLEOTIDE SEQUENCE [LARGE SCALE GENOMIC DNA]</scope>
    <source>
        <strain evidence="1 2">MCA 2952</strain>
    </source>
</reference>
<sequence>MAGKGESIAGAGMET</sequence>
<gene>
    <name evidence="1" type="ORF">WG66_15199</name>
</gene>
<dbReference type="Proteomes" id="UP000054988">
    <property type="component" value="Unassembled WGS sequence"/>
</dbReference>